<dbReference type="RefSeq" id="WP_179643289.1">
    <property type="nucleotide sequence ID" value="NZ_BAAAYY010000017.1"/>
</dbReference>
<sequence>MRSTMARVSASALVIAPVLVGVAPAHAEPGGCLDSSLPVTIEEARVAEDVPRDILRRSGFDTAAADFAEALCGARGTEDAREAVERHGSRLWRDAVRRVQGKGPSSGDLSAGDDRPLYWARLGMTAALRQWRPSFDLDEAERAGLIADLERRSRGHDTMDFPAGSGVTRIVVTGFDPFGLDTDIRQANPSGAAALALDGRVVRTADGIAVVQTAMFPVRWRDFTDGMVEEALLPHYAGEHPADAVITVSQGRAGRFDLEAHNGAWRGGSPDNERAGRAETVPIPEGVPTVEPQPQWSDSTLARGAVADADTGRFPVYDNTEVTEIPAGGTEPVVRPDGPTPGSTARKGGGGNYLSNEIAYRNTLLRDATGRDVPAGHVHTPILAFGRGNTGEITDPGFERDRADIVAQVRAITTAAMEAS</sequence>
<proteinExistence type="predicted"/>
<reference evidence="3 4" key="1">
    <citation type="submission" date="2020-07" db="EMBL/GenBank/DDBJ databases">
        <title>Sequencing the genomes of 1000 actinobacteria strains.</title>
        <authorList>
            <person name="Klenk H.-P."/>
        </authorList>
    </citation>
    <scope>NUCLEOTIDE SEQUENCE [LARGE SCALE GENOMIC DNA]</scope>
    <source>
        <strain evidence="3 4">CXB654</strain>
    </source>
</reference>
<dbReference type="SUPFAM" id="SSF53182">
    <property type="entry name" value="Pyrrolidone carboxyl peptidase (pyroglutamate aminopeptidase)"/>
    <property type="match status" value="1"/>
</dbReference>
<dbReference type="Proteomes" id="UP000589036">
    <property type="component" value="Unassembled WGS sequence"/>
</dbReference>
<gene>
    <name evidence="3" type="ORF">HDA32_002438</name>
</gene>
<feature type="region of interest" description="Disordered" evidence="1">
    <location>
        <begin position="326"/>
        <end position="353"/>
    </location>
</feature>
<organism evidence="3 4">
    <name type="scientific">Spinactinospora alkalitolerans</name>
    <dbReference type="NCBI Taxonomy" id="687207"/>
    <lineage>
        <taxon>Bacteria</taxon>
        <taxon>Bacillati</taxon>
        <taxon>Actinomycetota</taxon>
        <taxon>Actinomycetes</taxon>
        <taxon>Streptosporangiales</taxon>
        <taxon>Nocardiopsidaceae</taxon>
        <taxon>Spinactinospora</taxon>
    </lineage>
</organism>
<name>A0A852TTR0_9ACTN</name>
<evidence type="ECO:0000313" key="4">
    <source>
        <dbReference type="Proteomes" id="UP000589036"/>
    </source>
</evidence>
<dbReference type="EMBL" id="JACCCC010000001">
    <property type="protein sequence ID" value="NYE47318.1"/>
    <property type="molecule type" value="Genomic_DNA"/>
</dbReference>
<comment type="caution">
    <text evidence="3">The sequence shown here is derived from an EMBL/GenBank/DDBJ whole genome shotgun (WGS) entry which is preliminary data.</text>
</comment>
<dbReference type="Gene3D" id="3.40.630.20">
    <property type="entry name" value="Peptidase C15, pyroglutamyl peptidase I-like"/>
    <property type="match status" value="1"/>
</dbReference>
<evidence type="ECO:0000256" key="1">
    <source>
        <dbReference type="SAM" id="MobiDB-lite"/>
    </source>
</evidence>
<protein>
    <submittedName>
        <fullName evidence="3">Pyrrolidone-carboxylate peptidase</fullName>
    </submittedName>
</protein>
<evidence type="ECO:0000256" key="2">
    <source>
        <dbReference type="SAM" id="SignalP"/>
    </source>
</evidence>
<dbReference type="AlphaFoldDB" id="A0A852TTR0"/>
<dbReference type="InterPro" id="IPR036440">
    <property type="entry name" value="Peptidase_C15-like_sf"/>
</dbReference>
<evidence type="ECO:0000313" key="3">
    <source>
        <dbReference type="EMBL" id="NYE47318.1"/>
    </source>
</evidence>
<feature type="signal peptide" evidence="2">
    <location>
        <begin position="1"/>
        <end position="27"/>
    </location>
</feature>
<keyword evidence="2" id="KW-0732">Signal</keyword>
<feature type="chain" id="PRO_5032497516" evidence="2">
    <location>
        <begin position="28"/>
        <end position="420"/>
    </location>
</feature>
<keyword evidence="4" id="KW-1185">Reference proteome</keyword>
<accession>A0A852TTR0</accession>